<protein>
    <submittedName>
        <fullName evidence="1">Uncharacterized protein</fullName>
    </submittedName>
</protein>
<dbReference type="RefSeq" id="WP_279607923.1">
    <property type="nucleotide sequence ID" value="NZ_CADERL010000009.1"/>
</dbReference>
<organism evidence="1 2">
    <name type="scientific">Paraburkholderia phenazinium</name>
    <dbReference type="NCBI Taxonomy" id="60549"/>
    <lineage>
        <taxon>Bacteria</taxon>
        <taxon>Pseudomonadati</taxon>
        <taxon>Pseudomonadota</taxon>
        <taxon>Betaproteobacteria</taxon>
        <taxon>Burkholderiales</taxon>
        <taxon>Burkholderiaceae</taxon>
        <taxon>Paraburkholderia</taxon>
    </lineage>
</organism>
<proteinExistence type="predicted"/>
<reference evidence="1 2" key="1">
    <citation type="submission" date="2016-10" db="EMBL/GenBank/DDBJ databases">
        <authorList>
            <person name="de Groot N.N."/>
        </authorList>
    </citation>
    <scope>NUCLEOTIDE SEQUENCE [LARGE SCALE GENOMIC DNA]</scope>
    <source>
        <strain evidence="1 2">LMG 2247</strain>
    </source>
</reference>
<name>A0A1G8CKK6_9BURK</name>
<accession>A0A1G8CKK6</accession>
<dbReference type="AlphaFoldDB" id="A0A1G8CKK6"/>
<dbReference type="EMBL" id="FNCJ01000010">
    <property type="protein sequence ID" value="SDH45968.1"/>
    <property type="molecule type" value="Genomic_DNA"/>
</dbReference>
<sequence>MSPICLINVAEIRDHARPSPDLRETTRYPRVINWIARLLRINRG</sequence>
<evidence type="ECO:0000313" key="2">
    <source>
        <dbReference type="Proteomes" id="UP000199706"/>
    </source>
</evidence>
<dbReference type="Proteomes" id="UP000199706">
    <property type="component" value="Unassembled WGS sequence"/>
</dbReference>
<gene>
    <name evidence="1" type="ORF">SAMN05216466_11048</name>
</gene>
<evidence type="ECO:0000313" key="1">
    <source>
        <dbReference type="EMBL" id="SDH45968.1"/>
    </source>
</evidence>